<organism evidence="2 3">
    <name type="scientific">Champsocephalus esox</name>
    <name type="common">pike icefish</name>
    <dbReference type="NCBI Taxonomy" id="159716"/>
    <lineage>
        <taxon>Eukaryota</taxon>
        <taxon>Metazoa</taxon>
        <taxon>Chordata</taxon>
        <taxon>Craniata</taxon>
        <taxon>Vertebrata</taxon>
        <taxon>Euteleostomi</taxon>
        <taxon>Actinopterygii</taxon>
        <taxon>Neopterygii</taxon>
        <taxon>Teleostei</taxon>
        <taxon>Neoteleostei</taxon>
        <taxon>Acanthomorphata</taxon>
        <taxon>Eupercaria</taxon>
        <taxon>Perciformes</taxon>
        <taxon>Notothenioidei</taxon>
        <taxon>Channichthyidae</taxon>
        <taxon>Champsocephalus</taxon>
    </lineage>
</organism>
<dbReference type="EMBL" id="JAULUE010002069">
    <property type="protein sequence ID" value="KAK5874886.1"/>
    <property type="molecule type" value="Genomic_DNA"/>
</dbReference>
<evidence type="ECO:0000313" key="3">
    <source>
        <dbReference type="Proteomes" id="UP001335648"/>
    </source>
</evidence>
<dbReference type="Proteomes" id="UP001335648">
    <property type="component" value="Unassembled WGS sequence"/>
</dbReference>
<protein>
    <submittedName>
        <fullName evidence="2">Uncharacterized protein</fullName>
    </submittedName>
</protein>
<dbReference type="AlphaFoldDB" id="A0AAN8ATR2"/>
<name>A0AAN8ATR2_9TELE</name>
<evidence type="ECO:0000256" key="1">
    <source>
        <dbReference type="SAM" id="MobiDB-lite"/>
    </source>
</evidence>
<accession>A0AAN8ATR2</accession>
<feature type="region of interest" description="Disordered" evidence="1">
    <location>
        <begin position="1"/>
        <end position="25"/>
    </location>
</feature>
<gene>
    <name evidence="2" type="ORF">CesoFtcFv8_027433</name>
</gene>
<comment type="caution">
    <text evidence="2">The sequence shown here is derived from an EMBL/GenBank/DDBJ whole genome shotgun (WGS) entry which is preliminary data.</text>
</comment>
<reference evidence="2 3" key="1">
    <citation type="journal article" date="2023" name="Mol. Biol. Evol.">
        <title>Genomics of Secondarily Temperate Adaptation in the Only Non-Antarctic Icefish.</title>
        <authorList>
            <person name="Rivera-Colon A.G."/>
            <person name="Rayamajhi N."/>
            <person name="Minhas B.F."/>
            <person name="Madrigal G."/>
            <person name="Bilyk K.T."/>
            <person name="Yoon V."/>
            <person name="Hune M."/>
            <person name="Gregory S."/>
            <person name="Cheng C.H.C."/>
            <person name="Catchen J.M."/>
        </authorList>
    </citation>
    <scope>NUCLEOTIDE SEQUENCE [LARGE SCALE GENOMIC DNA]</scope>
    <source>
        <strain evidence="2">JC2023a</strain>
    </source>
</reference>
<sequence>MRTELSASRKRGAAALSRMRKTPYSSGKGGFISFKSCTCYWNTQSVVASQAPPEEEAFCQRDACEGKRPPRIADVSECVSTRAGNEQDG</sequence>
<proteinExistence type="predicted"/>
<evidence type="ECO:0000313" key="2">
    <source>
        <dbReference type="EMBL" id="KAK5874886.1"/>
    </source>
</evidence>
<keyword evidence="3" id="KW-1185">Reference proteome</keyword>